<evidence type="ECO:0000256" key="8">
    <source>
        <dbReference type="ARBA" id="ARBA00022741"/>
    </source>
</evidence>
<evidence type="ECO:0000256" key="19">
    <source>
        <dbReference type="SAM" id="MobiDB-lite"/>
    </source>
</evidence>
<reference evidence="23 24" key="1">
    <citation type="journal article" date="2023" name="G3 (Bethesda)">
        <title>A haplotype-resolved chromosome-scale genome for Quercus rubra L. provides insights into the genetics of adaptive traits for red oak species.</title>
        <authorList>
            <person name="Kapoor B."/>
            <person name="Jenkins J."/>
            <person name="Schmutz J."/>
            <person name="Zhebentyayeva T."/>
            <person name="Kuelheim C."/>
            <person name="Coggeshall M."/>
            <person name="Heim C."/>
            <person name="Lasky J.R."/>
            <person name="Leites L."/>
            <person name="Islam-Faridi N."/>
            <person name="Romero-Severson J."/>
            <person name="DeLeo V.L."/>
            <person name="Lucas S.M."/>
            <person name="Lazic D."/>
            <person name="Gailing O."/>
            <person name="Carlson J."/>
            <person name="Staton M."/>
        </authorList>
    </citation>
    <scope>NUCLEOTIDE SEQUENCE [LARGE SCALE GENOMIC DNA]</scope>
    <source>
        <strain evidence="23">Pseudo-F2</strain>
    </source>
</reference>
<comment type="similarity">
    <text evidence="18">Belongs to the protein kinase superfamily. Ser/Thr protein kinase family.</text>
</comment>
<accession>A0AAN7FNU8</accession>
<dbReference type="InterPro" id="IPR021820">
    <property type="entry name" value="S-locus_recpt_kinase_C"/>
</dbReference>
<dbReference type="PANTHER" id="PTHR27002:SF1087">
    <property type="entry name" value="PROTEIN KINASE DOMAIN-CONTAINING PROTEIN"/>
    <property type="match status" value="1"/>
</dbReference>
<organism evidence="23 24">
    <name type="scientific">Quercus rubra</name>
    <name type="common">Northern red oak</name>
    <name type="synonym">Quercus borealis</name>
    <dbReference type="NCBI Taxonomy" id="3512"/>
    <lineage>
        <taxon>Eukaryota</taxon>
        <taxon>Viridiplantae</taxon>
        <taxon>Streptophyta</taxon>
        <taxon>Embryophyta</taxon>
        <taxon>Tracheophyta</taxon>
        <taxon>Spermatophyta</taxon>
        <taxon>Magnoliopsida</taxon>
        <taxon>eudicotyledons</taxon>
        <taxon>Gunneridae</taxon>
        <taxon>Pentapetalae</taxon>
        <taxon>rosids</taxon>
        <taxon>fabids</taxon>
        <taxon>Fagales</taxon>
        <taxon>Fagaceae</taxon>
        <taxon>Quercus</taxon>
    </lineage>
</organism>
<comment type="caution">
    <text evidence="23">The sequence shown here is derived from an EMBL/GenBank/DDBJ whole genome shotgun (WGS) entry which is preliminary data.</text>
</comment>
<dbReference type="Pfam" id="PF08276">
    <property type="entry name" value="PAN_2"/>
    <property type="match status" value="1"/>
</dbReference>
<evidence type="ECO:0000256" key="13">
    <source>
        <dbReference type="ARBA" id="ARBA00023157"/>
    </source>
</evidence>
<keyword evidence="3 18" id="KW-0723">Serine/threonine-protein kinase</keyword>
<name>A0AAN7FNU8_QUERU</name>
<feature type="domain" description="Protein kinase" evidence="21">
    <location>
        <begin position="466"/>
        <end position="752"/>
    </location>
</feature>
<dbReference type="EC" id="2.7.11.1" evidence="18"/>
<dbReference type="Gene3D" id="1.10.510.10">
    <property type="entry name" value="Transferase(Phosphotransferase) domain 1"/>
    <property type="match status" value="1"/>
</dbReference>
<comment type="catalytic activity">
    <reaction evidence="17 18">
        <text>L-seryl-[protein] + ATP = O-phospho-L-seryl-[protein] + ADP + H(+)</text>
        <dbReference type="Rhea" id="RHEA:17989"/>
        <dbReference type="Rhea" id="RHEA-COMP:9863"/>
        <dbReference type="Rhea" id="RHEA-COMP:11604"/>
        <dbReference type="ChEBI" id="CHEBI:15378"/>
        <dbReference type="ChEBI" id="CHEBI:29999"/>
        <dbReference type="ChEBI" id="CHEBI:30616"/>
        <dbReference type="ChEBI" id="CHEBI:83421"/>
        <dbReference type="ChEBI" id="CHEBI:456216"/>
        <dbReference type="EC" id="2.7.11.1"/>
    </reaction>
</comment>
<dbReference type="InterPro" id="IPR001480">
    <property type="entry name" value="Bulb-type_lectin_dom"/>
</dbReference>
<proteinExistence type="inferred from homology"/>
<evidence type="ECO:0000313" key="23">
    <source>
        <dbReference type="EMBL" id="KAK4594739.1"/>
    </source>
</evidence>
<feature type="chain" id="PRO_5042907545" description="Receptor-like serine/threonine-protein kinase" evidence="20">
    <location>
        <begin position="26"/>
        <end position="784"/>
    </location>
</feature>
<dbReference type="CDD" id="cd14066">
    <property type="entry name" value="STKc_IRAK"/>
    <property type="match status" value="1"/>
</dbReference>
<feature type="signal peptide" evidence="20">
    <location>
        <begin position="1"/>
        <end position="25"/>
    </location>
</feature>
<keyword evidence="10 18" id="KW-0067">ATP-binding</keyword>
<evidence type="ECO:0000256" key="12">
    <source>
        <dbReference type="ARBA" id="ARBA00023136"/>
    </source>
</evidence>
<dbReference type="EMBL" id="JAXUIC010000004">
    <property type="protein sequence ID" value="KAK4594739.1"/>
    <property type="molecule type" value="Genomic_DNA"/>
</dbReference>
<dbReference type="GO" id="GO:0005886">
    <property type="term" value="C:plasma membrane"/>
    <property type="evidence" value="ECO:0007669"/>
    <property type="project" value="UniProtKB-SubCell"/>
</dbReference>
<dbReference type="InterPro" id="IPR003609">
    <property type="entry name" value="Pan_app"/>
</dbReference>
<dbReference type="InterPro" id="IPR008271">
    <property type="entry name" value="Ser/Thr_kinase_AS"/>
</dbReference>
<dbReference type="PROSITE" id="PS50927">
    <property type="entry name" value="BULB_LECTIN"/>
    <property type="match status" value="1"/>
</dbReference>
<dbReference type="FunFam" id="3.30.200.20:FF:000330">
    <property type="entry name" value="G-type lectin S-receptor-like serine/threonine-protein kinase At4g03230"/>
    <property type="match status" value="1"/>
</dbReference>
<evidence type="ECO:0000256" key="18">
    <source>
        <dbReference type="PIRNR" id="PIRNR000641"/>
    </source>
</evidence>
<keyword evidence="4 18" id="KW-0808">Transferase</keyword>
<dbReference type="Gene3D" id="3.30.200.20">
    <property type="entry name" value="Phosphorylase Kinase, domain 1"/>
    <property type="match status" value="1"/>
</dbReference>
<dbReference type="GO" id="GO:0005524">
    <property type="term" value="F:ATP binding"/>
    <property type="evidence" value="ECO:0007669"/>
    <property type="project" value="UniProtKB-KW"/>
</dbReference>
<evidence type="ECO:0000313" key="24">
    <source>
        <dbReference type="Proteomes" id="UP001324115"/>
    </source>
</evidence>
<dbReference type="SMART" id="SM00220">
    <property type="entry name" value="S_TKc"/>
    <property type="match status" value="1"/>
</dbReference>
<evidence type="ECO:0000256" key="15">
    <source>
        <dbReference type="ARBA" id="ARBA00023180"/>
    </source>
</evidence>
<evidence type="ECO:0000256" key="6">
    <source>
        <dbReference type="ARBA" id="ARBA00022729"/>
    </source>
</evidence>
<dbReference type="InterPro" id="IPR011009">
    <property type="entry name" value="Kinase-like_dom_sf"/>
</dbReference>
<evidence type="ECO:0000256" key="11">
    <source>
        <dbReference type="ARBA" id="ARBA00022989"/>
    </source>
</evidence>
<evidence type="ECO:0000256" key="16">
    <source>
        <dbReference type="ARBA" id="ARBA00047899"/>
    </source>
</evidence>
<dbReference type="PROSITE" id="PS00108">
    <property type="entry name" value="PROTEIN_KINASE_ST"/>
    <property type="match status" value="1"/>
</dbReference>
<evidence type="ECO:0000259" key="22">
    <source>
        <dbReference type="PROSITE" id="PS50927"/>
    </source>
</evidence>
<dbReference type="Gene3D" id="2.90.10.10">
    <property type="entry name" value="Bulb-type lectin domain"/>
    <property type="match status" value="1"/>
</dbReference>
<dbReference type="PIRSF" id="PIRSF000641">
    <property type="entry name" value="SRK"/>
    <property type="match status" value="1"/>
</dbReference>
<comment type="catalytic activity">
    <reaction evidence="16 18">
        <text>L-threonyl-[protein] + ATP = O-phospho-L-threonyl-[protein] + ADP + H(+)</text>
        <dbReference type="Rhea" id="RHEA:46608"/>
        <dbReference type="Rhea" id="RHEA-COMP:11060"/>
        <dbReference type="Rhea" id="RHEA-COMP:11605"/>
        <dbReference type="ChEBI" id="CHEBI:15378"/>
        <dbReference type="ChEBI" id="CHEBI:30013"/>
        <dbReference type="ChEBI" id="CHEBI:30616"/>
        <dbReference type="ChEBI" id="CHEBI:61977"/>
        <dbReference type="ChEBI" id="CHEBI:456216"/>
        <dbReference type="EC" id="2.7.11.1"/>
    </reaction>
</comment>
<keyword evidence="15" id="KW-0325">Glycoprotein</keyword>
<evidence type="ECO:0000256" key="4">
    <source>
        <dbReference type="ARBA" id="ARBA00022679"/>
    </source>
</evidence>
<keyword evidence="24" id="KW-1185">Reference proteome</keyword>
<dbReference type="Pfam" id="PF11883">
    <property type="entry name" value="DUF3403"/>
    <property type="match status" value="1"/>
</dbReference>
<dbReference type="InterPro" id="IPR036426">
    <property type="entry name" value="Bulb-type_lectin_dom_sf"/>
</dbReference>
<evidence type="ECO:0000256" key="14">
    <source>
        <dbReference type="ARBA" id="ARBA00023170"/>
    </source>
</evidence>
<protein>
    <recommendedName>
        <fullName evidence="18">Receptor-like serine/threonine-protein kinase</fullName>
        <ecNumber evidence="18">2.7.11.1</ecNumber>
    </recommendedName>
</protein>
<keyword evidence="11" id="KW-1133">Transmembrane helix</keyword>
<dbReference type="PANTHER" id="PTHR27002">
    <property type="entry name" value="RECEPTOR-LIKE SERINE/THREONINE-PROTEIN KINASE SD1-8"/>
    <property type="match status" value="1"/>
</dbReference>
<evidence type="ECO:0000256" key="3">
    <source>
        <dbReference type="ARBA" id="ARBA00022527"/>
    </source>
</evidence>
<dbReference type="InterPro" id="IPR024171">
    <property type="entry name" value="SRK-like_kinase"/>
</dbReference>
<keyword evidence="12" id="KW-0472">Membrane</keyword>
<keyword evidence="14" id="KW-0675">Receptor</keyword>
<dbReference type="PROSITE" id="PS50011">
    <property type="entry name" value="PROTEIN_KINASE_DOM"/>
    <property type="match status" value="1"/>
</dbReference>
<dbReference type="Pfam" id="PF07714">
    <property type="entry name" value="PK_Tyr_Ser-Thr"/>
    <property type="match status" value="1"/>
</dbReference>
<keyword evidence="7" id="KW-0430">Lectin</keyword>
<evidence type="ECO:0000256" key="2">
    <source>
        <dbReference type="ARBA" id="ARBA00022475"/>
    </source>
</evidence>
<gene>
    <name evidence="23" type="ORF">RGQ29_018446</name>
</gene>
<dbReference type="AlphaFoldDB" id="A0AAN7FNU8"/>
<evidence type="ECO:0000256" key="20">
    <source>
        <dbReference type="SAM" id="SignalP"/>
    </source>
</evidence>
<feature type="domain" description="Bulb-type lectin" evidence="22">
    <location>
        <begin position="29"/>
        <end position="148"/>
    </location>
</feature>
<dbReference type="FunFam" id="1.10.510.10:FF:000060">
    <property type="entry name" value="G-type lectin S-receptor-like serine/threonine-protein kinase"/>
    <property type="match status" value="1"/>
</dbReference>
<keyword evidence="9 18" id="KW-0418">Kinase</keyword>
<evidence type="ECO:0000256" key="9">
    <source>
        <dbReference type="ARBA" id="ARBA00022777"/>
    </source>
</evidence>
<keyword evidence="2" id="KW-1003">Cell membrane</keyword>
<dbReference type="InterPro" id="IPR001245">
    <property type="entry name" value="Ser-Thr/Tyr_kinase_cat_dom"/>
</dbReference>
<evidence type="ECO:0000256" key="1">
    <source>
        <dbReference type="ARBA" id="ARBA00004251"/>
    </source>
</evidence>
<dbReference type="SUPFAM" id="SSF51110">
    <property type="entry name" value="alpha-D-mannose-specific plant lectins"/>
    <property type="match status" value="1"/>
</dbReference>
<sequence>MATNVQLLKFLFLLLFFSSLWTPHAQQIPDTLKPGDMLTSLSRLVSSEGRFTLTFTWSSLFERNCTFLVISSTSGPSKTYLWISGANDSNVLGLENKAGALIIMGQAGNLMTLYSSTQPTNNTVATLLDSGNFIFQEVYSNGSTKRVLWQSFDNPGNTLVPGMKLGINHKTGQTWSLRSWLTRDLPIPGPFSLEWEGNQLVIRRREVVYWKSGVLRENQFENISPNLTSMYHFNIVSNDDEESFSFDSENQNQPSQWTLTDMGRLHEGQKSMARTDECYGYNIDGGCQMWNLSVCRKPGYTVELNRSYLVNGDASYTIPDPNLGMIDCKANCSANCSCAAYTTLLGNWTGCRFWTTISNFTPTDMENSDQVYILSPKPSQTETGKTKWLWIAIGSIALHVAFFCILCYRHRRRIIVLQGNNDTNDGKQFLSSEISMGENGIPNNRKKAHDVSVFSYECITIATNNFSLESKLGEGGFGPVYKGKLPTGQEIAVKRLSRNSGQGIIEFKNELILISKLQHTNLVKLLGCCIFGEERMLIYEYMPNKSLDYFLFDSNRSKLLDWNKRFNIIEGIAQGMIYLHKYSRLKVIHRDLKASNILLDESMNPKISDFGMARIFKQNELEANTNRIVGTYGYMPPEYAMEGVFSIKSDVYSFGVLMLEIVSGRRNNSFNQFDLVLNLVGYAWDLWKEDKGLDLVDPTISDSFVANQVLRCIHVSLLCVEEDAVDRPTMSDMLSMLTNESTQLPLPKKPAFSNGRKPIGATIPKKESKVHTANEISISDMDPR</sequence>
<keyword evidence="13" id="KW-1015">Disulfide bond</keyword>
<dbReference type="Pfam" id="PF01453">
    <property type="entry name" value="B_lectin"/>
    <property type="match status" value="1"/>
</dbReference>
<keyword evidence="8 18" id="KW-0547">Nucleotide-binding</keyword>
<dbReference type="Proteomes" id="UP001324115">
    <property type="component" value="Unassembled WGS sequence"/>
</dbReference>
<keyword evidence="5" id="KW-0812">Transmembrane</keyword>
<evidence type="ECO:0000256" key="17">
    <source>
        <dbReference type="ARBA" id="ARBA00048679"/>
    </source>
</evidence>
<evidence type="ECO:0000256" key="10">
    <source>
        <dbReference type="ARBA" id="ARBA00022840"/>
    </source>
</evidence>
<evidence type="ECO:0000256" key="7">
    <source>
        <dbReference type="ARBA" id="ARBA00022734"/>
    </source>
</evidence>
<evidence type="ECO:0000259" key="21">
    <source>
        <dbReference type="PROSITE" id="PS50011"/>
    </source>
</evidence>
<comment type="subcellular location">
    <subcellularLocation>
        <location evidence="1">Cell membrane</location>
        <topology evidence="1">Single-pass type I membrane protein</topology>
    </subcellularLocation>
</comment>
<dbReference type="GO" id="GO:0030246">
    <property type="term" value="F:carbohydrate binding"/>
    <property type="evidence" value="ECO:0007669"/>
    <property type="project" value="UniProtKB-KW"/>
</dbReference>
<keyword evidence="6 20" id="KW-0732">Signal</keyword>
<dbReference type="GO" id="GO:0004674">
    <property type="term" value="F:protein serine/threonine kinase activity"/>
    <property type="evidence" value="ECO:0007669"/>
    <property type="project" value="UniProtKB-KW"/>
</dbReference>
<dbReference type="SUPFAM" id="SSF56112">
    <property type="entry name" value="Protein kinase-like (PK-like)"/>
    <property type="match status" value="1"/>
</dbReference>
<evidence type="ECO:0000256" key="5">
    <source>
        <dbReference type="ARBA" id="ARBA00022692"/>
    </source>
</evidence>
<feature type="region of interest" description="Disordered" evidence="19">
    <location>
        <begin position="747"/>
        <end position="784"/>
    </location>
</feature>
<dbReference type="SMART" id="SM00108">
    <property type="entry name" value="B_lectin"/>
    <property type="match status" value="1"/>
</dbReference>
<dbReference type="InterPro" id="IPR000719">
    <property type="entry name" value="Prot_kinase_dom"/>
</dbReference>